<dbReference type="PRINTS" id="PR00180">
    <property type="entry name" value="CRETINALDHBP"/>
</dbReference>
<evidence type="ECO:0000313" key="2">
    <source>
        <dbReference type="Proteomes" id="UP000069272"/>
    </source>
</evidence>
<dbReference type="InterPro" id="IPR036865">
    <property type="entry name" value="CRAL-TRIO_dom_sf"/>
</dbReference>
<dbReference type="CDD" id="cd00170">
    <property type="entry name" value="SEC14"/>
    <property type="match status" value="1"/>
</dbReference>
<dbReference type="PROSITE" id="PS50191">
    <property type="entry name" value="CRAL_TRIO"/>
    <property type="match status" value="1"/>
</dbReference>
<reference evidence="1" key="2">
    <citation type="submission" date="2022-08" db="UniProtKB">
        <authorList>
            <consortium name="EnsemblMetazoa"/>
        </authorList>
    </citation>
    <scope>IDENTIFICATION</scope>
    <source>
        <strain evidence="1">STECLA/ALBI9_A</strain>
    </source>
</reference>
<dbReference type="Gene3D" id="1.10.8.20">
    <property type="entry name" value="N-terminal domain of phosphatidylinositol transfer protein sec14p"/>
    <property type="match status" value="1"/>
</dbReference>
<dbReference type="AlphaFoldDB" id="A0A182FC52"/>
<dbReference type="OrthoDB" id="6722538at2759"/>
<dbReference type="GO" id="GO:1902936">
    <property type="term" value="F:phosphatidylinositol bisphosphate binding"/>
    <property type="evidence" value="ECO:0007669"/>
    <property type="project" value="TreeGrafter"/>
</dbReference>
<dbReference type="InterPro" id="IPR001251">
    <property type="entry name" value="CRAL-TRIO_dom"/>
</dbReference>
<dbReference type="Gene3D" id="1.20.5.1200">
    <property type="entry name" value="Alpha-tocopherol transfer"/>
    <property type="match status" value="1"/>
</dbReference>
<dbReference type="InterPro" id="IPR011074">
    <property type="entry name" value="CRAL/TRIO_N_dom"/>
</dbReference>
<dbReference type="KEGG" id="aali:118466435"/>
<reference evidence="1 2" key="1">
    <citation type="journal article" date="2017" name="G3 (Bethesda)">
        <title>The Physical Genome Mapping of Anopheles albimanus Corrected Scaffold Misassemblies and Identified Interarm Rearrangements in Genus Anopheles.</title>
        <authorList>
            <person name="Artemov G.N."/>
            <person name="Peery A.N."/>
            <person name="Jiang X."/>
            <person name="Tu Z."/>
            <person name="Stegniy V.N."/>
            <person name="Sharakhova M.V."/>
            <person name="Sharakhov I.V."/>
        </authorList>
    </citation>
    <scope>NUCLEOTIDE SEQUENCE [LARGE SCALE GENOMIC DNA]</scope>
    <source>
        <strain evidence="1 2">ALBI9_A</strain>
    </source>
</reference>
<dbReference type="PANTHER" id="PTHR10174">
    <property type="entry name" value="ALPHA-TOCOPHEROL TRANSFER PROTEIN-RELATED"/>
    <property type="match status" value="1"/>
</dbReference>
<dbReference type="Gene3D" id="3.40.525.10">
    <property type="entry name" value="CRAL-TRIO lipid binding domain"/>
    <property type="match status" value="1"/>
</dbReference>
<dbReference type="Pfam" id="PF00650">
    <property type="entry name" value="CRAL_TRIO"/>
    <property type="match status" value="1"/>
</dbReference>
<dbReference type="InterPro" id="IPR036273">
    <property type="entry name" value="CRAL/TRIO_N_dom_sf"/>
</dbReference>
<dbReference type="SMART" id="SM01100">
    <property type="entry name" value="CRAL_TRIO_N"/>
    <property type="match status" value="1"/>
</dbReference>
<accession>A0A182FC52</accession>
<dbReference type="VEuPathDB" id="VectorBase:AALB004086"/>
<dbReference type="Proteomes" id="UP000069272">
    <property type="component" value="Chromosome 3L"/>
</dbReference>
<evidence type="ECO:0000313" key="1">
    <source>
        <dbReference type="EnsemblMetazoa" id="AALB004086-PA"/>
    </source>
</evidence>
<dbReference type="SUPFAM" id="SSF46938">
    <property type="entry name" value="CRAL/TRIO N-terminal domain"/>
    <property type="match status" value="1"/>
</dbReference>
<protein>
    <submittedName>
        <fullName evidence="1">CRAL-TRIO domain-containing protein</fullName>
    </submittedName>
</protein>
<dbReference type="SUPFAM" id="SSF52087">
    <property type="entry name" value="CRAL/TRIO domain"/>
    <property type="match status" value="1"/>
</dbReference>
<dbReference type="RefSeq" id="XP_035791626.1">
    <property type="nucleotide sequence ID" value="XM_035935733.1"/>
</dbReference>
<name>A0A182FC52_ANOAL</name>
<dbReference type="EnsemblMetazoa" id="AALB004086-RA">
    <property type="protein sequence ID" value="AALB004086-PA"/>
    <property type="gene ID" value="AALB004086"/>
</dbReference>
<dbReference type="VEuPathDB" id="VectorBase:AALB20_038558"/>
<dbReference type="PANTHER" id="PTHR10174:SF166">
    <property type="entry name" value="LD40136P"/>
    <property type="match status" value="1"/>
</dbReference>
<organism evidence="1 2">
    <name type="scientific">Anopheles albimanus</name>
    <name type="common">New world malaria mosquito</name>
    <dbReference type="NCBI Taxonomy" id="7167"/>
    <lineage>
        <taxon>Eukaryota</taxon>
        <taxon>Metazoa</taxon>
        <taxon>Ecdysozoa</taxon>
        <taxon>Arthropoda</taxon>
        <taxon>Hexapoda</taxon>
        <taxon>Insecta</taxon>
        <taxon>Pterygota</taxon>
        <taxon>Neoptera</taxon>
        <taxon>Endopterygota</taxon>
        <taxon>Diptera</taxon>
        <taxon>Nematocera</taxon>
        <taxon>Culicoidea</taxon>
        <taxon>Culicidae</taxon>
        <taxon>Anophelinae</taxon>
        <taxon>Anopheles</taxon>
    </lineage>
</organism>
<keyword evidence="2" id="KW-1185">Reference proteome</keyword>
<dbReference type="GO" id="GO:0016020">
    <property type="term" value="C:membrane"/>
    <property type="evidence" value="ECO:0007669"/>
    <property type="project" value="TreeGrafter"/>
</dbReference>
<dbReference type="GeneID" id="118466435"/>
<dbReference type="STRING" id="7167.A0A182FC52"/>
<proteinExistence type="predicted"/>
<sequence>MSASSEQKPLPVPSLEKAPAEYDDETEEPTGLSNIAETLEKLREDPLVREQNLKQMRDWIAKHPHIRRCRTDARFLLRFLRAKKHSFLVASQTLERYLAVRTIHRGWFQRLDIRDPELSHLVDIGFIYTLLERTADGCAVTMTDWGLLDPKRYTVEDSNRMHFLLAEAYGEDPAVQCAGAILIFDMQHVTLAHQSIISLTVLKQLAKYINNGLPLRCQGVYAVNVPSAAMWIVNGLVSVLHEKIRKRFAVFRDFDEFTKERFDRQLLPKEYGGKVPKSEHIKAFRQRCELYRDRLLALDEMEIDLDHNESYSRQALLDDIEGGAVGSFRKLELD</sequence>